<gene>
    <name evidence="3" type="ORF">BSOLF_2243</name>
</gene>
<keyword evidence="1" id="KW-0694">RNA-binding</keyword>
<dbReference type="InterPro" id="IPR036986">
    <property type="entry name" value="S4_RNA-bd_sf"/>
</dbReference>
<dbReference type="PROSITE" id="PS50889">
    <property type="entry name" value="S4"/>
    <property type="match status" value="1"/>
</dbReference>
<dbReference type="InterPro" id="IPR012677">
    <property type="entry name" value="Nucleotide-bd_a/b_plait_sf"/>
</dbReference>
<evidence type="ECO:0000313" key="4">
    <source>
        <dbReference type="Proteomes" id="UP000244338"/>
    </source>
</evidence>
<dbReference type="Pfam" id="PF01479">
    <property type="entry name" value="S4"/>
    <property type="match status" value="1"/>
</dbReference>
<dbReference type="Pfam" id="PF17774">
    <property type="entry name" value="YlmH_RBD"/>
    <property type="match status" value="1"/>
</dbReference>
<dbReference type="SMART" id="SM00363">
    <property type="entry name" value="S4"/>
    <property type="match status" value="1"/>
</dbReference>
<dbReference type="Gene3D" id="3.10.290.10">
    <property type="entry name" value="RNA-binding S4 domain"/>
    <property type="match status" value="1"/>
</dbReference>
<evidence type="ECO:0000259" key="2">
    <source>
        <dbReference type="SMART" id="SM00363"/>
    </source>
</evidence>
<sequence>MNDERTARWMSIHPEETFLVKRLDELIEKAALGTFRLSFFVDPRGLALARARAQAKGVALFAYGGYEGAERVRLLFAPGGLAGDVADGYENSETMELGLVEVHFSTSDETVSHRAALGALLGLGIKRDALGDILLAPLSGRAALVTTDTLAPFIAEHLHAIGRTAVRAEVARSLPPELLHKERGEERSLFASSLRLDALLKEALHLSRERAQRLIQKGAVKVSFRPVDAADFPIEPGDVLSVRGYGRIYIDDVLGQSKKGRIQLRVRLLLSP</sequence>
<organism evidence="3 4">
    <name type="scientific">Candidatus Carbonibacillus altaicus</name>
    <dbReference type="NCBI Taxonomy" id="2163959"/>
    <lineage>
        <taxon>Bacteria</taxon>
        <taxon>Bacillati</taxon>
        <taxon>Bacillota</taxon>
        <taxon>Bacilli</taxon>
        <taxon>Bacillales</taxon>
        <taxon>Candidatus Carbonibacillus</taxon>
    </lineage>
</organism>
<dbReference type="AlphaFoldDB" id="A0A2R6Y367"/>
<protein>
    <recommendedName>
        <fullName evidence="2">RNA-binding S4 domain-containing protein</fullName>
    </recommendedName>
</protein>
<feature type="domain" description="RNA-binding S4" evidence="2">
    <location>
        <begin position="194"/>
        <end position="254"/>
    </location>
</feature>
<dbReference type="GO" id="GO:0003723">
    <property type="term" value="F:RNA binding"/>
    <property type="evidence" value="ECO:0007669"/>
    <property type="project" value="UniProtKB-KW"/>
</dbReference>
<dbReference type="Gene3D" id="3.30.1370.160">
    <property type="match status" value="1"/>
</dbReference>
<dbReference type="Proteomes" id="UP000244338">
    <property type="component" value="Unassembled WGS sequence"/>
</dbReference>
<evidence type="ECO:0000313" key="3">
    <source>
        <dbReference type="EMBL" id="PTQ57092.1"/>
    </source>
</evidence>
<dbReference type="InterPro" id="IPR040591">
    <property type="entry name" value="RqcP2_RBD"/>
</dbReference>
<dbReference type="EMBL" id="PEBX01000013">
    <property type="protein sequence ID" value="PTQ57092.1"/>
    <property type="molecule type" value="Genomic_DNA"/>
</dbReference>
<dbReference type="Gene3D" id="3.30.70.330">
    <property type="match status" value="1"/>
</dbReference>
<name>A0A2R6Y367_9BACL</name>
<dbReference type="InterPro" id="IPR002942">
    <property type="entry name" value="S4_RNA-bd"/>
</dbReference>
<dbReference type="CDD" id="cd00165">
    <property type="entry name" value="S4"/>
    <property type="match status" value="1"/>
</dbReference>
<proteinExistence type="predicted"/>
<reference evidence="4" key="1">
    <citation type="journal article" date="2018" name="Sci. Rep.">
        <title>Lignite coal burning seam in the remote Altai Mountains harbors a hydrogen-driven thermophilic microbial community.</title>
        <authorList>
            <person name="Kadnikov V.V."/>
            <person name="Mardanov A.V."/>
            <person name="Ivasenko D.A."/>
            <person name="Antsiferov D.V."/>
            <person name="Beletsky A.V."/>
            <person name="Karnachuk O.V."/>
            <person name="Ravin N.V."/>
        </authorList>
    </citation>
    <scope>NUCLEOTIDE SEQUENCE [LARGE SCALE GENOMIC DNA]</scope>
</reference>
<comment type="caution">
    <text evidence="3">The sequence shown here is derived from an EMBL/GenBank/DDBJ whole genome shotgun (WGS) entry which is preliminary data.</text>
</comment>
<evidence type="ECO:0000256" key="1">
    <source>
        <dbReference type="PROSITE-ProRule" id="PRU00182"/>
    </source>
</evidence>
<dbReference type="SUPFAM" id="SSF55174">
    <property type="entry name" value="Alpha-L RNA-binding motif"/>
    <property type="match status" value="1"/>
</dbReference>
<accession>A0A2R6Y367</accession>